<keyword evidence="3" id="KW-0677">Repeat</keyword>
<dbReference type="InterPro" id="IPR015943">
    <property type="entry name" value="WD40/YVTN_repeat-like_dom_sf"/>
</dbReference>
<dbReference type="PANTHER" id="PTHR15722">
    <property type="entry name" value="IFT140/172-RELATED"/>
    <property type="match status" value="1"/>
</dbReference>
<evidence type="ECO:0000256" key="7">
    <source>
        <dbReference type="ARBA" id="ARBA00038130"/>
    </source>
</evidence>
<sequence>MTEPEQPERNWNSTTSMIARNEKKVIVNKLPQSAAATVVQWPFDDKLLIGLSDGKLRVGILSSNKCTSLYKTDEPVVSLSTNPRRTAFVSGHQDGSIIHFTFSSKTQMKICSVPGPPFCLAYTAHGIIAVCDRRLFSYTGYVCSPGRFAEVLGKKEISLTFQICMFAVRLRGKLMDPYYIGTLCGGVISIDCCLRRGMLNSRFETTYVAPSHVIIRDVNSGTKTNLVSQKGYAIENLKMMGKDRYVVAYTASSLILADNETGLSSEIDWQSGGNENVSVTKGGPSSSPMKKIAYLTDPTSLTITQGKRPREAPKKRWRDVIKKDLVEVIATEKMLWTEQSGDD</sequence>
<keyword evidence="6" id="KW-0966">Cell projection</keyword>
<evidence type="ECO:0000256" key="3">
    <source>
        <dbReference type="ARBA" id="ARBA00022737"/>
    </source>
</evidence>
<accession>A0A2G9UYV5</accession>
<keyword evidence="9" id="KW-1185">Reference proteome</keyword>
<organism evidence="8 9">
    <name type="scientific">Teladorsagia circumcincta</name>
    <name type="common">Brown stomach worm</name>
    <name type="synonym">Ostertagia circumcincta</name>
    <dbReference type="NCBI Taxonomy" id="45464"/>
    <lineage>
        <taxon>Eukaryota</taxon>
        <taxon>Metazoa</taxon>
        <taxon>Ecdysozoa</taxon>
        <taxon>Nematoda</taxon>
        <taxon>Chromadorea</taxon>
        <taxon>Rhabditida</taxon>
        <taxon>Rhabditina</taxon>
        <taxon>Rhabditomorpha</taxon>
        <taxon>Strongyloidea</taxon>
        <taxon>Trichostrongylidae</taxon>
        <taxon>Teladorsagia</taxon>
    </lineage>
</organism>
<evidence type="ECO:0000256" key="5">
    <source>
        <dbReference type="ARBA" id="ARBA00023069"/>
    </source>
</evidence>
<comment type="subcellular location">
    <subcellularLocation>
        <location evidence="1">Cell projection</location>
        <location evidence="1">Cilium</location>
    </subcellularLocation>
</comment>
<evidence type="ECO:0000256" key="1">
    <source>
        <dbReference type="ARBA" id="ARBA00004138"/>
    </source>
</evidence>
<dbReference type="PANTHER" id="PTHR15722:SF2">
    <property type="entry name" value="INTRAFLAGELLAR TRANSPORT PROTEIN 172 HOMOLOG"/>
    <property type="match status" value="1"/>
</dbReference>
<dbReference type="Gene3D" id="2.130.10.10">
    <property type="entry name" value="YVTN repeat-like/Quinoprotein amine dehydrogenase"/>
    <property type="match status" value="1"/>
</dbReference>
<dbReference type="GO" id="GO:0042073">
    <property type="term" value="P:intraciliary transport"/>
    <property type="evidence" value="ECO:0007669"/>
    <property type="project" value="TreeGrafter"/>
</dbReference>
<keyword evidence="4" id="KW-0802">TPR repeat</keyword>
<evidence type="ECO:0000256" key="4">
    <source>
        <dbReference type="ARBA" id="ARBA00022803"/>
    </source>
</evidence>
<dbReference type="GO" id="GO:0030992">
    <property type="term" value="C:intraciliary transport particle B"/>
    <property type="evidence" value="ECO:0007669"/>
    <property type="project" value="TreeGrafter"/>
</dbReference>
<protein>
    <submittedName>
        <fullName evidence="8">Uncharacterized protein</fullName>
    </submittedName>
</protein>
<reference evidence="8 9" key="1">
    <citation type="submission" date="2015-09" db="EMBL/GenBank/DDBJ databases">
        <title>Draft genome of the parasitic nematode Teladorsagia circumcincta isolate WARC Sus (inbred).</title>
        <authorList>
            <person name="Mitreva M."/>
        </authorList>
    </citation>
    <scope>NUCLEOTIDE SEQUENCE [LARGE SCALE GENOMIC DNA]</scope>
    <source>
        <strain evidence="8 9">S</strain>
    </source>
</reference>
<gene>
    <name evidence="8" type="ORF">TELCIR_02511</name>
</gene>
<evidence type="ECO:0000256" key="2">
    <source>
        <dbReference type="ARBA" id="ARBA00022574"/>
    </source>
</evidence>
<keyword evidence="5" id="KW-0969">Cilium</keyword>
<dbReference type="SUPFAM" id="SSF50978">
    <property type="entry name" value="WD40 repeat-like"/>
    <property type="match status" value="1"/>
</dbReference>
<dbReference type="EMBL" id="KZ345142">
    <property type="protein sequence ID" value="PIO75438.1"/>
    <property type="molecule type" value="Genomic_DNA"/>
</dbReference>
<comment type="similarity">
    <text evidence="7">Belongs to the IFT172 family.</text>
</comment>
<dbReference type="InterPro" id="IPR036322">
    <property type="entry name" value="WD40_repeat_dom_sf"/>
</dbReference>
<proteinExistence type="inferred from homology"/>
<dbReference type="Proteomes" id="UP000230423">
    <property type="component" value="Unassembled WGS sequence"/>
</dbReference>
<evidence type="ECO:0000313" key="8">
    <source>
        <dbReference type="EMBL" id="PIO75438.1"/>
    </source>
</evidence>
<keyword evidence="2" id="KW-0853">WD repeat</keyword>
<evidence type="ECO:0000256" key="6">
    <source>
        <dbReference type="ARBA" id="ARBA00023273"/>
    </source>
</evidence>
<dbReference type="GO" id="GO:0005930">
    <property type="term" value="C:axoneme"/>
    <property type="evidence" value="ECO:0007669"/>
    <property type="project" value="TreeGrafter"/>
</dbReference>
<name>A0A2G9UYV5_TELCI</name>
<dbReference type="OrthoDB" id="2186662at2759"/>
<dbReference type="GO" id="GO:0036064">
    <property type="term" value="C:ciliary basal body"/>
    <property type="evidence" value="ECO:0007669"/>
    <property type="project" value="TreeGrafter"/>
</dbReference>
<evidence type="ECO:0000313" key="9">
    <source>
        <dbReference type="Proteomes" id="UP000230423"/>
    </source>
</evidence>
<dbReference type="AlphaFoldDB" id="A0A2G9UYV5"/>